<evidence type="ECO:0000313" key="12">
    <source>
        <dbReference type="Proteomes" id="UP000714380"/>
    </source>
</evidence>
<reference evidence="11 12" key="1">
    <citation type="submission" date="2020-12" db="EMBL/GenBank/DDBJ databases">
        <title>Novel Thalassolituus-related marine hydrocarbonoclastic bacteria mediated algae-derived hydrocarbons mineralization in twilight zone of the northern South China Sea.</title>
        <authorList>
            <person name="Dong C."/>
        </authorList>
    </citation>
    <scope>NUCLEOTIDE SEQUENCE [LARGE SCALE GENOMIC DNA]</scope>
    <source>
        <strain evidence="11 12">IMCC1826</strain>
    </source>
</reference>
<evidence type="ECO:0000256" key="4">
    <source>
        <dbReference type="ARBA" id="ARBA00022741"/>
    </source>
</evidence>
<dbReference type="RefSeq" id="WP_225673505.1">
    <property type="nucleotide sequence ID" value="NZ_JAEDAH010000040.1"/>
</dbReference>
<dbReference type="CDD" id="cd05153">
    <property type="entry name" value="HomoserineK_II"/>
    <property type="match status" value="1"/>
</dbReference>
<evidence type="ECO:0000256" key="8">
    <source>
        <dbReference type="HAMAP-Rule" id="MF_00301"/>
    </source>
</evidence>
<evidence type="ECO:0000256" key="9">
    <source>
        <dbReference type="NCBIfam" id="TIGR00938"/>
    </source>
</evidence>
<dbReference type="EMBL" id="JAEDAH010000040">
    <property type="protein sequence ID" value="MCA6063473.1"/>
    <property type="molecule type" value="Genomic_DNA"/>
</dbReference>
<dbReference type="Gene3D" id="3.30.200.20">
    <property type="entry name" value="Phosphorylase Kinase, domain 1"/>
    <property type="match status" value="1"/>
</dbReference>
<keyword evidence="3 8" id="KW-0791">Threonine biosynthesis</keyword>
<dbReference type="PANTHER" id="PTHR21064">
    <property type="entry name" value="AMINOGLYCOSIDE PHOSPHOTRANSFERASE DOMAIN-CONTAINING PROTEIN-RELATED"/>
    <property type="match status" value="1"/>
</dbReference>
<name>A0ABS7ZQM6_9GAMM</name>
<dbReference type="InterPro" id="IPR005280">
    <property type="entry name" value="Homoserine_kinase_II"/>
</dbReference>
<keyword evidence="12" id="KW-1185">Reference proteome</keyword>
<dbReference type="EC" id="2.7.1.39" evidence="8 9"/>
<evidence type="ECO:0000256" key="2">
    <source>
        <dbReference type="ARBA" id="ARBA00022679"/>
    </source>
</evidence>
<keyword evidence="1 8" id="KW-0028">Amino-acid biosynthesis</keyword>
<keyword evidence="5 8" id="KW-0418">Kinase</keyword>
<evidence type="ECO:0000256" key="3">
    <source>
        <dbReference type="ARBA" id="ARBA00022697"/>
    </source>
</evidence>
<evidence type="ECO:0000256" key="7">
    <source>
        <dbReference type="ARBA" id="ARBA00038240"/>
    </source>
</evidence>
<keyword evidence="6 8" id="KW-0067">ATP-binding</keyword>
<organism evidence="11 12">
    <name type="scientific">Thalassolituus marinus</name>
    <dbReference type="NCBI Taxonomy" id="671053"/>
    <lineage>
        <taxon>Bacteria</taxon>
        <taxon>Pseudomonadati</taxon>
        <taxon>Pseudomonadota</taxon>
        <taxon>Gammaproteobacteria</taxon>
        <taxon>Oceanospirillales</taxon>
        <taxon>Oceanospirillaceae</taxon>
        <taxon>Thalassolituus</taxon>
    </lineage>
</organism>
<evidence type="ECO:0000256" key="6">
    <source>
        <dbReference type="ARBA" id="ARBA00022840"/>
    </source>
</evidence>
<comment type="caution">
    <text evidence="11">The sequence shown here is derived from an EMBL/GenBank/DDBJ whole genome shotgun (WGS) entry which is preliminary data.</text>
</comment>
<dbReference type="InterPro" id="IPR002575">
    <property type="entry name" value="Aminoglycoside_PTrfase"/>
</dbReference>
<keyword evidence="2 8" id="KW-0808">Transferase</keyword>
<dbReference type="HAMAP" id="MF_00301">
    <property type="entry name" value="Homoser_kinase_2"/>
    <property type="match status" value="1"/>
</dbReference>
<dbReference type="GO" id="GO:0004413">
    <property type="term" value="F:homoserine kinase activity"/>
    <property type="evidence" value="ECO:0007669"/>
    <property type="project" value="UniProtKB-EC"/>
</dbReference>
<evidence type="ECO:0000256" key="1">
    <source>
        <dbReference type="ARBA" id="ARBA00022605"/>
    </source>
</evidence>
<dbReference type="Proteomes" id="UP000714380">
    <property type="component" value="Unassembled WGS sequence"/>
</dbReference>
<dbReference type="NCBIfam" id="TIGR00938">
    <property type="entry name" value="thrB_alt"/>
    <property type="match status" value="1"/>
</dbReference>
<comment type="similarity">
    <text evidence="7 8">Belongs to the pseudomonas-type ThrB family.</text>
</comment>
<dbReference type="Gene3D" id="3.90.1200.10">
    <property type="match status" value="1"/>
</dbReference>
<proteinExistence type="inferred from homology"/>
<evidence type="ECO:0000259" key="10">
    <source>
        <dbReference type="Pfam" id="PF01636"/>
    </source>
</evidence>
<dbReference type="PANTHER" id="PTHR21064:SF6">
    <property type="entry name" value="AMINOGLYCOSIDE PHOSPHOTRANSFERASE DOMAIN-CONTAINING PROTEIN"/>
    <property type="match status" value="1"/>
</dbReference>
<accession>A0ABS7ZQM6</accession>
<protein>
    <recommendedName>
        <fullName evidence="8 9">Homoserine kinase</fullName>
        <shortName evidence="8">HK</shortName>
        <shortName evidence="8">HSK</shortName>
        <ecNumber evidence="8 9">2.7.1.39</ecNumber>
    </recommendedName>
</protein>
<evidence type="ECO:0000313" key="11">
    <source>
        <dbReference type="EMBL" id="MCA6063473.1"/>
    </source>
</evidence>
<sequence length="313" mass="35164">MSVYTPLSESDINSLLAGYDLGALVSFRGIEAGIENTNYFVTTTDGEFVLTLFEHHHGDEVREFVQLARHLGDKGLAVPAPISNRNNVWLHDLCNRPAILCQRLPGSHVANPQPGHCQAIGEALARMHVAAADLNPRRVNDRGYDWWISISPELSSDLSADDQALLNDELEHQRQHHEAWIMLPHGWIHGDLFHDNVLFSGEQQLGAILDLYNACDGALLYDLAIIANDWCCTVNGDWKEGAVEALLAGYESVRPLTAEEKDCWPLVLRGAALRFWLSRLLTVRIQRLRAAEMTLHKDPDEFKHKLLMRRAAQ</sequence>
<feature type="domain" description="Aminoglycoside phosphotransferase" evidence="10">
    <location>
        <begin position="27"/>
        <end position="256"/>
    </location>
</feature>
<dbReference type="SUPFAM" id="SSF56112">
    <property type="entry name" value="Protein kinase-like (PK-like)"/>
    <property type="match status" value="1"/>
</dbReference>
<gene>
    <name evidence="8" type="primary">thrB</name>
    <name evidence="11" type="ORF">I9W95_07620</name>
</gene>
<keyword evidence="4 8" id="KW-0547">Nucleotide-binding</keyword>
<dbReference type="InterPro" id="IPR050249">
    <property type="entry name" value="Pseudomonas-type_ThrB"/>
</dbReference>
<dbReference type="Pfam" id="PF01636">
    <property type="entry name" value="APH"/>
    <property type="match status" value="1"/>
</dbReference>
<comment type="catalytic activity">
    <reaction evidence="8">
        <text>L-homoserine + ATP = O-phospho-L-homoserine + ADP + H(+)</text>
        <dbReference type="Rhea" id="RHEA:13985"/>
        <dbReference type="ChEBI" id="CHEBI:15378"/>
        <dbReference type="ChEBI" id="CHEBI:30616"/>
        <dbReference type="ChEBI" id="CHEBI:57476"/>
        <dbReference type="ChEBI" id="CHEBI:57590"/>
        <dbReference type="ChEBI" id="CHEBI:456216"/>
        <dbReference type="EC" id="2.7.1.39"/>
    </reaction>
</comment>
<dbReference type="InterPro" id="IPR011009">
    <property type="entry name" value="Kinase-like_dom_sf"/>
</dbReference>
<dbReference type="NCBIfam" id="NF003558">
    <property type="entry name" value="PRK05231.1"/>
    <property type="match status" value="1"/>
</dbReference>
<evidence type="ECO:0000256" key="5">
    <source>
        <dbReference type="ARBA" id="ARBA00022777"/>
    </source>
</evidence>
<comment type="pathway">
    <text evidence="8">Amino-acid biosynthesis; L-threonine biosynthesis; L-threonine from L-aspartate: step 4/5.</text>
</comment>